<evidence type="ECO:0000256" key="4">
    <source>
        <dbReference type="ARBA" id="ARBA00023237"/>
    </source>
</evidence>
<organism evidence="6 7">
    <name type="scientific">Parapedobacter composti</name>
    <dbReference type="NCBI Taxonomy" id="623281"/>
    <lineage>
        <taxon>Bacteria</taxon>
        <taxon>Pseudomonadati</taxon>
        <taxon>Bacteroidota</taxon>
        <taxon>Sphingobacteriia</taxon>
        <taxon>Sphingobacteriales</taxon>
        <taxon>Sphingobacteriaceae</taxon>
        <taxon>Parapedobacter</taxon>
    </lineage>
</organism>
<dbReference type="STRING" id="623281.SAMN05421747_116123"/>
<evidence type="ECO:0000256" key="2">
    <source>
        <dbReference type="ARBA" id="ARBA00022448"/>
    </source>
</evidence>
<dbReference type="PANTHER" id="PTHR40980">
    <property type="entry name" value="PLUG DOMAIN-CONTAINING PROTEIN"/>
    <property type="match status" value="1"/>
</dbReference>
<evidence type="ECO:0000313" key="6">
    <source>
        <dbReference type="EMBL" id="SFC62657.1"/>
    </source>
</evidence>
<dbReference type="AlphaFoldDB" id="A0A1I1KPF1"/>
<dbReference type="Pfam" id="PF13715">
    <property type="entry name" value="CarbopepD_reg_2"/>
    <property type="match status" value="1"/>
</dbReference>
<accession>A0A1I1KPF1</accession>
<gene>
    <name evidence="6" type="ORF">SAMN05421747_116123</name>
</gene>
<name>A0A1I1KPF1_9SPHI</name>
<keyword evidence="4" id="KW-0998">Cell outer membrane</keyword>
<dbReference type="InterPro" id="IPR011662">
    <property type="entry name" value="Secretin/TonB_short_N"/>
</dbReference>
<keyword evidence="3" id="KW-0472">Membrane</keyword>
<dbReference type="Proteomes" id="UP000199577">
    <property type="component" value="Unassembled WGS sequence"/>
</dbReference>
<dbReference type="SUPFAM" id="SSF49464">
    <property type="entry name" value="Carboxypeptidase regulatory domain-like"/>
    <property type="match status" value="1"/>
</dbReference>
<sequence length="1183" mass="131418">MFGSLGFASKLPGSAQRRNHYACYLKNVIIKSMQNVGNLRHNILFVMKCSSMVLILLCWLCGMLQAASVNGQSVKDIYISIDLRQSNLKESLLELQKKSNVRIVFGAALVDNKASKINLKEQHISLAQALDRVLMDSGLRYREVDGFVVIQPIPVQARVTGQVLDTDGKTALAGVSIRIKGSGVGTTSDENGRFSVGVPEEGAVLVFTYLGYETNEVPVSAGDRTITVRLTVSATALGEVTVQARRRANTEIAVLEERRNASIIQDAISADQILKTASITTTQALSRVSGVTITDDKYVAIRGLGDRSVIGQLNGARLASSNPDRSAIPLDLVPASLLDNITIYKTVTPDKPADAAAGIVELKTKSVPDSMTLEVIAQTGFNSTIGIGGEFNSFWNSDMGVWGQKINDKQLPGDFLRLGSQYPGGLPEIQQLIANSGYSATALQEANRINGIMRRFDPVLTTQHQQAPLNQLYSATFGNSYGIGKHRLGVILGGNYYRRTTDVYRGELNQYSIYQGVLTGNTNIYSPRYIPNYITPNSLFVGKYQTYLENTGIETLNYGVLGGLTYRFSPRHEVSAQYMGSWGGETQATNMDGGYEYTGMAGEVSSIVHSLRQTYRTLHTFNFQGEHKWFAGEYSPRLSYNLATSLSDHRDPDYRFVNMASYKPVGGAWYTPPATDADDPFPTPIYTERLYALTSGYVNGFGAYGTIQAEPNGRRWRNLEEQGYNYKADASFPFPLFGERQEFKAGFNYLNRDREFGENMLFLPGSNFYGNGSLPLQLVDGNLDRLVGPDVVGIRLADGQTEEGGIPVGGFLYNTRKSPNNYTGFFETNAYYGMLDLKLPGNIRLAGGVRFERTNIQSAVDTTNVYTDPAVQGQVSFVSPNTAYKTGYKPYYSVNATYTYRDNMNFRMAFNTTLARPELREITNVFEFDAFQMGLVVGNPELVNQHTTNLDFRWEWFPAAGEVIAVSAFGKEIKNQLVKVFSLRTEGLAATYPEFPIIQFQNDPNTGRVWGLELEVVKNLGTLWEPARYFFLGANLLLAQSEIQKTPDRLAASQFIDRHAPETSPLFEQAPFSINAWLNYDNERWGTDLTATFNMVGERLVQINLTGEPDLYTQPAAILDFVFSQRINRRLYFKGYAKNVLDPAFKTVYANPATGGKWYGSEYINRSYRRGAEVMLGFTYNLF</sequence>
<dbReference type="InterPro" id="IPR036942">
    <property type="entry name" value="Beta-barrel_TonB_sf"/>
</dbReference>
<keyword evidence="7" id="KW-1185">Reference proteome</keyword>
<comment type="subcellular location">
    <subcellularLocation>
        <location evidence="1">Cell outer membrane</location>
    </subcellularLocation>
</comment>
<dbReference type="SMART" id="SM00965">
    <property type="entry name" value="STN"/>
    <property type="match status" value="1"/>
</dbReference>
<dbReference type="Pfam" id="PF07715">
    <property type="entry name" value="Plug"/>
    <property type="match status" value="1"/>
</dbReference>
<dbReference type="SUPFAM" id="SSF56935">
    <property type="entry name" value="Porins"/>
    <property type="match status" value="1"/>
</dbReference>
<evidence type="ECO:0000256" key="3">
    <source>
        <dbReference type="ARBA" id="ARBA00023136"/>
    </source>
</evidence>
<reference evidence="6 7" key="1">
    <citation type="submission" date="2016-10" db="EMBL/GenBank/DDBJ databases">
        <authorList>
            <person name="de Groot N.N."/>
        </authorList>
    </citation>
    <scope>NUCLEOTIDE SEQUENCE [LARGE SCALE GENOMIC DNA]</scope>
    <source>
        <strain evidence="6 7">DSM 22900</strain>
    </source>
</reference>
<evidence type="ECO:0000259" key="5">
    <source>
        <dbReference type="SMART" id="SM00965"/>
    </source>
</evidence>
<dbReference type="InterPro" id="IPR012910">
    <property type="entry name" value="Plug_dom"/>
</dbReference>
<dbReference type="Gene3D" id="3.55.50.30">
    <property type="match status" value="1"/>
</dbReference>
<dbReference type="Gene3D" id="2.60.40.1120">
    <property type="entry name" value="Carboxypeptidase-like, regulatory domain"/>
    <property type="match status" value="1"/>
</dbReference>
<dbReference type="InterPro" id="IPR008969">
    <property type="entry name" value="CarboxyPept-like_regulatory"/>
</dbReference>
<keyword evidence="6" id="KW-0675">Receptor</keyword>
<proteinExistence type="predicted"/>
<feature type="domain" description="Secretin/TonB short N-terminal" evidence="5">
    <location>
        <begin position="101"/>
        <end position="153"/>
    </location>
</feature>
<protein>
    <submittedName>
        <fullName evidence="6">TonB-dependent receptor</fullName>
    </submittedName>
</protein>
<evidence type="ECO:0000313" key="7">
    <source>
        <dbReference type="Proteomes" id="UP000199577"/>
    </source>
</evidence>
<dbReference type="PANTHER" id="PTHR40980:SF4">
    <property type="entry name" value="TONB-DEPENDENT RECEPTOR-LIKE BETA-BARREL DOMAIN-CONTAINING PROTEIN"/>
    <property type="match status" value="1"/>
</dbReference>
<dbReference type="GO" id="GO:0009279">
    <property type="term" value="C:cell outer membrane"/>
    <property type="evidence" value="ECO:0007669"/>
    <property type="project" value="UniProtKB-SubCell"/>
</dbReference>
<evidence type="ECO:0000256" key="1">
    <source>
        <dbReference type="ARBA" id="ARBA00004442"/>
    </source>
</evidence>
<dbReference type="Gene3D" id="2.40.170.20">
    <property type="entry name" value="TonB-dependent receptor, beta-barrel domain"/>
    <property type="match status" value="1"/>
</dbReference>
<keyword evidence="2" id="KW-0813">Transport</keyword>
<dbReference type="EMBL" id="FOLL01000016">
    <property type="protein sequence ID" value="SFC62657.1"/>
    <property type="molecule type" value="Genomic_DNA"/>
</dbReference>
<dbReference type="InterPro" id="IPR037066">
    <property type="entry name" value="Plug_dom_sf"/>
</dbReference>
<dbReference type="Gene3D" id="2.170.130.10">
    <property type="entry name" value="TonB-dependent receptor, plug domain"/>
    <property type="match status" value="1"/>
</dbReference>